<gene>
    <name evidence="6" type="ORF">E1N52_08785</name>
</gene>
<dbReference type="InterPro" id="IPR006260">
    <property type="entry name" value="TonB/TolA_C"/>
</dbReference>
<evidence type="ECO:0000256" key="4">
    <source>
        <dbReference type="ARBA" id="ARBA00023136"/>
    </source>
</evidence>
<dbReference type="SUPFAM" id="SSF74653">
    <property type="entry name" value="TolA/TonB C-terminal domain"/>
    <property type="match status" value="1"/>
</dbReference>
<dbReference type="OrthoDB" id="9091728at2"/>
<accession>A0A4R5LIE6</accession>
<evidence type="ECO:0000313" key="7">
    <source>
        <dbReference type="Proteomes" id="UP000295606"/>
    </source>
</evidence>
<dbReference type="Pfam" id="PF13103">
    <property type="entry name" value="TonB_2"/>
    <property type="match status" value="1"/>
</dbReference>
<evidence type="ECO:0000256" key="1">
    <source>
        <dbReference type="ARBA" id="ARBA00004167"/>
    </source>
</evidence>
<sequence length="195" mass="20824">MVPRTPRRALIPPGHETIMNKKRLPLIVLPMTLMLGACASDDVSQVGPHVRPSPQMVMNRCLAAVATLGFAPPTETTLSSWQWKRYVGCKLGGNMFVNPKKIPADTEAIVSIRAASDGSIVSVKLLRSSGNDDYDYAVERAIDAAAPLPAVPQALHIARIDMHFHPARVNPLALQPGQPGIDGVGNGEGRADGSH</sequence>
<evidence type="ECO:0000313" key="6">
    <source>
        <dbReference type="EMBL" id="TDG09206.1"/>
    </source>
</evidence>
<proteinExistence type="predicted"/>
<keyword evidence="4" id="KW-0472">Membrane</keyword>
<dbReference type="Proteomes" id="UP000295606">
    <property type="component" value="Unassembled WGS sequence"/>
</dbReference>
<evidence type="ECO:0000256" key="3">
    <source>
        <dbReference type="ARBA" id="ARBA00022989"/>
    </source>
</evidence>
<evidence type="ECO:0000256" key="2">
    <source>
        <dbReference type="ARBA" id="ARBA00022692"/>
    </source>
</evidence>
<name>A0A4R5LIE6_9BURK</name>
<evidence type="ECO:0000256" key="5">
    <source>
        <dbReference type="SAM" id="MobiDB-lite"/>
    </source>
</evidence>
<dbReference type="EMBL" id="SMOD01000005">
    <property type="protein sequence ID" value="TDG09206.1"/>
    <property type="molecule type" value="Genomic_DNA"/>
</dbReference>
<dbReference type="AlphaFoldDB" id="A0A4R5LIE6"/>
<reference evidence="6 7" key="1">
    <citation type="submission" date="2019-03" db="EMBL/GenBank/DDBJ databases">
        <title>Paraburkholderia sp. isolated from native Mimosa gymnas in Guartela State Park, Brazil.</title>
        <authorList>
            <person name="Paulitsch F."/>
            <person name="Hungria M."/>
            <person name="Delamuta J.R.M."/>
            <person name="Ribeiro R.A."/>
            <person name="Dall'Agnol R."/>
            <person name="Silva J.S.B."/>
        </authorList>
    </citation>
    <scope>NUCLEOTIDE SEQUENCE [LARGE SCALE GENOMIC DNA]</scope>
    <source>
        <strain evidence="6 7">CNPSo 3008</strain>
    </source>
</reference>
<comment type="subcellular location">
    <subcellularLocation>
        <location evidence="1">Membrane</location>
        <topology evidence="1">Single-pass membrane protein</topology>
    </subcellularLocation>
</comment>
<keyword evidence="3" id="KW-1133">Transmembrane helix</keyword>
<dbReference type="NCBIfam" id="TIGR01352">
    <property type="entry name" value="tonB_Cterm"/>
    <property type="match status" value="1"/>
</dbReference>
<keyword evidence="2" id="KW-0812">Transmembrane</keyword>
<comment type="caution">
    <text evidence="6">The sequence shown here is derived from an EMBL/GenBank/DDBJ whole genome shotgun (WGS) entry which is preliminary data.</text>
</comment>
<dbReference type="GO" id="GO:0016020">
    <property type="term" value="C:membrane"/>
    <property type="evidence" value="ECO:0007669"/>
    <property type="project" value="UniProtKB-SubCell"/>
</dbReference>
<organism evidence="6 7">
    <name type="scientific">Paraburkholderia guartelaensis</name>
    <dbReference type="NCBI Taxonomy" id="2546446"/>
    <lineage>
        <taxon>Bacteria</taxon>
        <taxon>Pseudomonadati</taxon>
        <taxon>Pseudomonadota</taxon>
        <taxon>Betaproteobacteria</taxon>
        <taxon>Burkholderiales</taxon>
        <taxon>Burkholderiaceae</taxon>
        <taxon>Paraburkholderia</taxon>
    </lineage>
</organism>
<dbReference type="Gene3D" id="3.30.1150.10">
    <property type="match status" value="1"/>
</dbReference>
<protein>
    <submittedName>
        <fullName evidence="6">TonB C-terminal domain-containing protein</fullName>
    </submittedName>
</protein>
<feature type="region of interest" description="Disordered" evidence="5">
    <location>
        <begin position="174"/>
        <end position="195"/>
    </location>
</feature>